<organism evidence="2 3">
    <name type="scientific">Saliphagus infecundisoli</name>
    <dbReference type="NCBI Taxonomy" id="1849069"/>
    <lineage>
        <taxon>Archaea</taxon>
        <taxon>Methanobacteriati</taxon>
        <taxon>Methanobacteriota</taxon>
        <taxon>Stenosarchaea group</taxon>
        <taxon>Halobacteria</taxon>
        <taxon>Halobacteriales</taxon>
        <taxon>Natrialbaceae</taxon>
        <taxon>Saliphagus</taxon>
    </lineage>
</organism>
<dbReference type="Pfam" id="PF25951">
    <property type="entry name" value="DUF7989"/>
    <property type="match status" value="1"/>
</dbReference>
<reference evidence="2 3" key="1">
    <citation type="journal article" date="2019" name="Int. J. Syst. Evol. Microbiol.">
        <title>The Global Catalogue of Microorganisms (GCM) 10K type strain sequencing project: providing services to taxonomists for standard genome sequencing and annotation.</title>
        <authorList>
            <consortium name="The Broad Institute Genomics Platform"/>
            <consortium name="The Broad Institute Genome Sequencing Center for Infectious Disease"/>
            <person name="Wu L."/>
            <person name="Ma J."/>
        </authorList>
    </citation>
    <scope>NUCLEOTIDE SEQUENCE [LARGE SCALE GENOMIC DNA]</scope>
    <source>
        <strain evidence="2 3">CGMCC 1.15824</strain>
    </source>
</reference>
<dbReference type="RefSeq" id="WP_224827652.1">
    <property type="nucleotide sequence ID" value="NZ_JAIVEF010000002.1"/>
</dbReference>
<feature type="compositionally biased region" description="Basic and acidic residues" evidence="1">
    <location>
        <begin position="56"/>
        <end position="81"/>
    </location>
</feature>
<sequence length="87" mass="9456">MTDTNDTDTDDGTRMRDVSHTSPYTGKSAGNLFARGRTVVADGGRDEGRDADEEPATMKDVSHTPPHDADDVNRVFERGEAGEDTEE</sequence>
<dbReference type="InterPro" id="IPR058742">
    <property type="entry name" value="DUF7989"/>
</dbReference>
<dbReference type="AlphaFoldDB" id="A0ABD5QJK9"/>
<evidence type="ECO:0000256" key="1">
    <source>
        <dbReference type="SAM" id="MobiDB-lite"/>
    </source>
</evidence>
<accession>A0ABD5QJK9</accession>
<evidence type="ECO:0000313" key="2">
    <source>
        <dbReference type="EMBL" id="MFC4989952.1"/>
    </source>
</evidence>
<feature type="region of interest" description="Disordered" evidence="1">
    <location>
        <begin position="1"/>
        <end position="87"/>
    </location>
</feature>
<comment type="caution">
    <text evidence="2">The sequence shown here is derived from an EMBL/GenBank/DDBJ whole genome shotgun (WGS) entry which is preliminary data.</text>
</comment>
<gene>
    <name evidence="2" type="ORF">ACFPFO_19730</name>
</gene>
<name>A0ABD5QJK9_9EURY</name>
<dbReference type="EMBL" id="JBHSJG010000056">
    <property type="protein sequence ID" value="MFC4989952.1"/>
    <property type="molecule type" value="Genomic_DNA"/>
</dbReference>
<protein>
    <submittedName>
        <fullName evidence="2">Uncharacterized protein</fullName>
    </submittedName>
</protein>
<feature type="compositionally biased region" description="Acidic residues" evidence="1">
    <location>
        <begin position="1"/>
        <end position="10"/>
    </location>
</feature>
<evidence type="ECO:0000313" key="3">
    <source>
        <dbReference type="Proteomes" id="UP001595925"/>
    </source>
</evidence>
<proteinExistence type="predicted"/>
<dbReference type="Proteomes" id="UP001595925">
    <property type="component" value="Unassembled WGS sequence"/>
</dbReference>
<keyword evidence="3" id="KW-1185">Reference proteome</keyword>